<evidence type="ECO:0000256" key="2">
    <source>
        <dbReference type="ARBA" id="ARBA00009063"/>
    </source>
</evidence>
<evidence type="ECO:0000256" key="1">
    <source>
        <dbReference type="ARBA" id="ARBA00004211"/>
    </source>
</evidence>
<reference evidence="10 11" key="1">
    <citation type="journal article" date="2018" name="MBio">
        <title>Comparative Genomics Reveals the Core Gene Toolbox for the Fungus-Insect Symbiosis.</title>
        <authorList>
            <person name="Wang Y."/>
            <person name="Stata M."/>
            <person name="Wang W."/>
            <person name="Stajich J.E."/>
            <person name="White M.M."/>
            <person name="Moncalvo J.M."/>
        </authorList>
    </citation>
    <scope>NUCLEOTIDE SEQUENCE [LARGE SCALE GENOMIC DNA]</scope>
    <source>
        <strain evidence="10 11">AUS-126-30</strain>
    </source>
</reference>
<dbReference type="GO" id="GO:0031201">
    <property type="term" value="C:SNARE complex"/>
    <property type="evidence" value="ECO:0007669"/>
    <property type="project" value="TreeGrafter"/>
</dbReference>
<keyword evidence="7" id="KW-0175">Coiled coil</keyword>
<evidence type="ECO:0000256" key="7">
    <source>
        <dbReference type="SAM" id="Coils"/>
    </source>
</evidence>
<dbReference type="InterPro" id="IPR006011">
    <property type="entry name" value="Syntaxin_N"/>
</dbReference>
<evidence type="ECO:0000256" key="8">
    <source>
        <dbReference type="SAM" id="Phobius"/>
    </source>
</evidence>
<keyword evidence="4 8" id="KW-1133">Transmembrane helix</keyword>
<dbReference type="GO" id="GO:0006886">
    <property type="term" value="P:intracellular protein transport"/>
    <property type="evidence" value="ECO:0007669"/>
    <property type="project" value="InterPro"/>
</dbReference>
<keyword evidence="5 8" id="KW-0472">Membrane</keyword>
<dbReference type="GO" id="GO:0006906">
    <property type="term" value="P:vesicle fusion"/>
    <property type="evidence" value="ECO:0007669"/>
    <property type="project" value="TreeGrafter"/>
</dbReference>
<dbReference type="Pfam" id="PF05739">
    <property type="entry name" value="SNARE"/>
    <property type="match status" value="1"/>
</dbReference>
<name>A0A2U1IZC2_SMIAN</name>
<dbReference type="GO" id="GO:0005484">
    <property type="term" value="F:SNAP receptor activity"/>
    <property type="evidence" value="ECO:0007669"/>
    <property type="project" value="InterPro"/>
</dbReference>
<keyword evidence="11" id="KW-1185">Reference proteome</keyword>
<dbReference type="InterPro" id="IPR010989">
    <property type="entry name" value="SNARE"/>
</dbReference>
<protein>
    <recommendedName>
        <fullName evidence="9">t-SNARE coiled-coil homology domain-containing protein</fullName>
    </recommendedName>
</protein>
<evidence type="ECO:0000256" key="6">
    <source>
        <dbReference type="RuleBase" id="RU003858"/>
    </source>
</evidence>
<evidence type="ECO:0000256" key="3">
    <source>
        <dbReference type="ARBA" id="ARBA00022692"/>
    </source>
</evidence>
<sequence length="297" mass="35100">MARDRYQELRAVRKESNADVVAEEVGERTKEKTDMENFYTRISEVDDRIDKVNELVPKIQKLYEKNLTSINPEKEKEYTTEIDRNVMEANNELNSIRRRLLEIENENNKPGFSSGDQAVRRGRHAALLRKFTETIENYRSVERDSQMRYKTRIERQIKIVNPNATDEEISRAIEEGNARTVFQQSVLKSERTAKAKKTLDLVETRNKDIKNIEKTITELNNMFLEVQDMVNRQQEMLDNIENAVQTTEQYTFRANEDIEQAIVYRKSSRKKLWIILFILLMLIVAIVLIIYFTVIRK</sequence>
<dbReference type="PANTHER" id="PTHR19957">
    <property type="entry name" value="SYNTAXIN"/>
    <property type="match status" value="1"/>
</dbReference>
<dbReference type="GO" id="GO:0005886">
    <property type="term" value="C:plasma membrane"/>
    <property type="evidence" value="ECO:0007669"/>
    <property type="project" value="TreeGrafter"/>
</dbReference>
<dbReference type="GO" id="GO:0000149">
    <property type="term" value="F:SNARE binding"/>
    <property type="evidence" value="ECO:0007669"/>
    <property type="project" value="TreeGrafter"/>
</dbReference>
<dbReference type="CDD" id="cd15848">
    <property type="entry name" value="SNARE_syntaxin1-like"/>
    <property type="match status" value="1"/>
</dbReference>
<dbReference type="Proteomes" id="UP000245591">
    <property type="component" value="Unassembled WGS sequence"/>
</dbReference>
<dbReference type="Gene3D" id="1.20.58.70">
    <property type="match status" value="1"/>
</dbReference>
<evidence type="ECO:0000256" key="5">
    <source>
        <dbReference type="ARBA" id="ARBA00023136"/>
    </source>
</evidence>
<evidence type="ECO:0000256" key="4">
    <source>
        <dbReference type="ARBA" id="ARBA00022989"/>
    </source>
</evidence>
<organism evidence="10 11">
    <name type="scientific">Smittium angustum</name>
    <dbReference type="NCBI Taxonomy" id="133377"/>
    <lineage>
        <taxon>Eukaryota</taxon>
        <taxon>Fungi</taxon>
        <taxon>Fungi incertae sedis</taxon>
        <taxon>Zoopagomycota</taxon>
        <taxon>Kickxellomycotina</taxon>
        <taxon>Harpellomycetes</taxon>
        <taxon>Harpellales</taxon>
        <taxon>Legeriomycetaceae</taxon>
        <taxon>Smittium</taxon>
    </lineage>
</organism>
<dbReference type="Pfam" id="PF00804">
    <property type="entry name" value="Syntaxin"/>
    <property type="match status" value="1"/>
</dbReference>
<evidence type="ECO:0000313" key="10">
    <source>
        <dbReference type="EMBL" id="PVZ98145.1"/>
    </source>
</evidence>
<dbReference type="AlphaFoldDB" id="A0A2U1IZC2"/>
<dbReference type="SUPFAM" id="SSF47661">
    <property type="entry name" value="t-snare proteins"/>
    <property type="match status" value="1"/>
</dbReference>
<dbReference type="SMART" id="SM00397">
    <property type="entry name" value="t_SNARE"/>
    <property type="match status" value="1"/>
</dbReference>
<dbReference type="InterPro" id="IPR000727">
    <property type="entry name" value="T_SNARE_dom"/>
</dbReference>
<comment type="similarity">
    <text evidence="2 6">Belongs to the syntaxin family.</text>
</comment>
<dbReference type="GO" id="GO:0048278">
    <property type="term" value="P:vesicle docking"/>
    <property type="evidence" value="ECO:0007669"/>
    <property type="project" value="TreeGrafter"/>
</dbReference>
<keyword evidence="3 8" id="KW-0812">Transmembrane</keyword>
<comment type="subcellular location">
    <subcellularLocation>
        <location evidence="1">Membrane</location>
        <topology evidence="1">Single-pass type IV membrane protein</topology>
    </subcellularLocation>
</comment>
<evidence type="ECO:0000259" key="9">
    <source>
        <dbReference type="PROSITE" id="PS50192"/>
    </source>
</evidence>
<evidence type="ECO:0000313" key="11">
    <source>
        <dbReference type="Proteomes" id="UP000245591"/>
    </source>
</evidence>
<proteinExistence type="inferred from homology"/>
<dbReference type="GO" id="GO:0006887">
    <property type="term" value="P:exocytosis"/>
    <property type="evidence" value="ECO:0007669"/>
    <property type="project" value="TreeGrafter"/>
</dbReference>
<gene>
    <name evidence="10" type="ORF">BB558_005874</name>
</gene>
<dbReference type="PANTHER" id="PTHR19957:SF307">
    <property type="entry name" value="PROTEIN SSO1-RELATED"/>
    <property type="match status" value="1"/>
</dbReference>
<dbReference type="GO" id="GO:0012505">
    <property type="term" value="C:endomembrane system"/>
    <property type="evidence" value="ECO:0007669"/>
    <property type="project" value="TreeGrafter"/>
</dbReference>
<feature type="coiled-coil region" evidence="7">
    <location>
        <begin position="202"/>
        <end position="250"/>
    </location>
</feature>
<accession>A0A2U1IZC2</accession>
<comment type="caution">
    <text evidence="10">The sequence shown here is derived from an EMBL/GenBank/DDBJ whole genome shotgun (WGS) entry which is preliminary data.</text>
</comment>
<dbReference type="PROSITE" id="PS00914">
    <property type="entry name" value="SYNTAXIN"/>
    <property type="match status" value="1"/>
</dbReference>
<dbReference type="InterPro" id="IPR045242">
    <property type="entry name" value="Syntaxin"/>
</dbReference>
<dbReference type="SMART" id="SM00503">
    <property type="entry name" value="SynN"/>
    <property type="match status" value="1"/>
</dbReference>
<feature type="transmembrane region" description="Helical" evidence="8">
    <location>
        <begin position="272"/>
        <end position="294"/>
    </location>
</feature>
<dbReference type="EMBL" id="MBFU01000586">
    <property type="protein sequence ID" value="PVZ98145.1"/>
    <property type="molecule type" value="Genomic_DNA"/>
</dbReference>
<dbReference type="InterPro" id="IPR006012">
    <property type="entry name" value="Syntaxin/epimorphin_CS"/>
</dbReference>
<feature type="domain" description="T-SNARE coiled-coil homology" evidence="9">
    <location>
        <begin position="199"/>
        <end position="261"/>
    </location>
</feature>
<dbReference type="PROSITE" id="PS50192">
    <property type="entry name" value="T_SNARE"/>
    <property type="match status" value="1"/>
</dbReference>